<dbReference type="SUPFAM" id="SSF48264">
    <property type="entry name" value="Cytochrome P450"/>
    <property type="match status" value="1"/>
</dbReference>
<evidence type="ECO:0000313" key="9">
    <source>
        <dbReference type="EMBL" id="MFC5286524.1"/>
    </source>
</evidence>
<keyword evidence="10" id="KW-1185">Reference proteome</keyword>
<evidence type="ECO:0000256" key="4">
    <source>
        <dbReference type="ARBA" id="ARBA00022723"/>
    </source>
</evidence>
<protein>
    <submittedName>
        <fullName evidence="9">Cytochrome P450</fullName>
    </submittedName>
</protein>
<keyword evidence="4 8" id="KW-0479">Metal-binding</keyword>
<dbReference type="InterPro" id="IPR036396">
    <property type="entry name" value="Cyt_P450_sf"/>
</dbReference>
<gene>
    <name evidence="9" type="ORF">ACFPM7_05625</name>
</gene>
<sequence>MTATVPMAATLPPGPRWPAVVQTAVWALAPVEFGRYCLRRYGPLFTARILGFGPVVHVCAPETVRRVLSTEAHRFDAAKANEAIRFVVGAHSLLLSGEAEHTARRRVLMRPLHGANVARYVEVMEAAVAREVDGWAVGSTVRLLDSFQRVTLEVMMRAVFGITDSARLARLRVLVPRLLAINPLVILVPAVRRNFGGHGPWARLTALVTEVDAIIHAELAERRAARRAGAEPGPDVVSALLACPEPVSDAELRDHMVTLLAVGQETTATQLAWLFERLLRLPDALAAVTAAAREADRADQNGRDVLDAAVHEAIRSRPTTMDLGRVAVEPWEADGFTVPAGTLVAVSLGLLHRRPAAYPDPDSYDLARRLQHGPGFLPFGAGEHRCLGASLAMVQMRTVLTAVLTAVTLAPDRAFAEWAAPKGPMLLPHRGARARVVAKGRPC</sequence>
<dbReference type="PROSITE" id="PS00086">
    <property type="entry name" value="CYTOCHROME_P450"/>
    <property type="match status" value="1"/>
</dbReference>
<dbReference type="InterPro" id="IPR001128">
    <property type="entry name" value="Cyt_P450"/>
</dbReference>
<evidence type="ECO:0000256" key="7">
    <source>
        <dbReference type="ARBA" id="ARBA00023033"/>
    </source>
</evidence>
<evidence type="ECO:0000256" key="2">
    <source>
        <dbReference type="ARBA" id="ARBA00010617"/>
    </source>
</evidence>
<dbReference type="PANTHER" id="PTHR24286:SF24">
    <property type="entry name" value="LANOSTEROL 14-ALPHA DEMETHYLASE"/>
    <property type="match status" value="1"/>
</dbReference>
<evidence type="ECO:0000256" key="6">
    <source>
        <dbReference type="ARBA" id="ARBA00023004"/>
    </source>
</evidence>
<evidence type="ECO:0000256" key="3">
    <source>
        <dbReference type="ARBA" id="ARBA00022617"/>
    </source>
</evidence>
<evidence type="ECO:0000256" key="8">
    <source>
        <dbReference type="RuleBase" id="RU000461"/>
    </source>
</evidence>
<dbReference type="Proteomes" id="UP001596157">
    <property type="component" value="Unassembled WGS sequence"/>
</dbReference>
<dbReference type="PANTHER" id="PTHR24286">
    <property type="entry name" value="CYTOCHROME P450 26"/>
    <property type="match status" value="1"/>
</dbReference>
<comment type="caution">
    <text evidence="9">The sequence shown here is derived from an EMBL/GenBank/DDBJ whole genome shotgun (WGS) entry which is preliminary data.</text>
</comment>
<dbReference type="EMBL" id="JBHSKF010000002">
    <property type="protein sequence ID" value="MFC5286524.1"/>
    <property type="molecule type" value="Genomic_DNA"/>
</dbReference>
<keyword evidence="5 8" id="KW-0560">Oxidoreductase</keyword>
<dbReference type="InterPro" id="IPR002397">
    <property type="entry name" value="Cyt_P450_B"/>
</dbReference>
<evidence type="ECO:0000256" key="5">
    <source>
        <dbReference type="ARBA" id="ARBA00023002"/>
    </source>
</evidence>
<keyword evidence="6 8" id="KW-0408">Iron</keyword>
<reference evidence="10" key="1">
    <citation type="journal article" date="2019" name="Int. J. Syst. Evol. Microbiol.">
        <title>The Global Catalogue of Microorganisms (GCM) 10K type strain sequencing project: providing services to taxonomists for standard genome sequencing and annotation.</title>
        <authorList>
            <consortium name="The Broad Institute Genomics Platform"/>
            <consortium name="The Broad Institute Genome Sequencing Center for Infectious Disease"/>
            <person name="Wu L."/>
            <person name="Ma J."/>
        </authorList>
    </citation>
    <scope>NUCLEOTIDE SEQUENCE [LARGE SCALE GENOMIC DNA]</scope>
    <source>
        <strain evidence="10">CCUG 59778</strain>
    </source>
</reference>
<dbReference type="Gene3D" id="1.10.630.10">
    <property type="entry name" value="Cytochrome P450"/>
    <property type="match status" value="1"/>
</dbReference>
<dbReference type="InterPro" id="IPR017972">
    <property type="entry name" value="Cyt_P450_CS"/>
</dbReference>
<organism evidence="9 10">
    <name type="scientific">Actinokineospora guangxiensis</name>
    <dbReference type="NCBI Taxonomy" id="1490288"/>
    <lineage>
        <taxon>Bacteria</taxon>
        <taxon>Bacillati</taxon>
        <taxon>Actinomycetota</taxon>
        <taxon>Actinomycetes</taxon>
        <taxon>Pseudonocardiales</taxon>
        <taxon>Pseudonocardiaceae</taxon>
        <taxon>Actinokineospora</taxon>
    </lineage>
</organism>
<dbReference type="PRINTS" id="PR00385">
    <property type="entry name" value="P450"/>
</dbReference>
<evidence type="ECO:0000313" key="10">
    <source>
        <dbReference type="Proteomes" id="UP001596157"/>
    </source>
</evidence>
<dbReference type="PRINTS" id="PR00359">
    <property type="entry name" value="BP450"/>
</dbReference>
<comment type="cofactor">
    <cofactor evidence="1">
        <name>heme</name>
        <dbReference type="ChEBI" id="CHEBI:30413"/>
    </cofactor>
</comment>
<keyword evidence="3 8" id="KW-0349">Heme</keyword>
<keyword evidence="7 8" id="KW-0503">Monooxygenase</keyword>
<dbReference type="Pfam" id="PF00067">
    <property type="entry name" value="p450"/>
    <property type="match status" value="1"/>
</dbReference>
<comment type="similarity">
    <text evidence="2 8">Belongs to the cytochrome P450 family.</text>
</comment>
<proteinExistence type="inferred from homology"/>
<name>A0ABW0EGN3_9PSEU</name>
<accession>A0ABW0EGN3</accession>
<dbReference type="RefSeq" id="WP_378244535.1">
    <property type="nucleotide sequence ID" value="NZ_JBHSKF010000002.1"/>
</dbReference>
<evidence type="ECO:0000256" key="1">
    <source>
        <dbReference type="ARBA" id="ARBA00001971"/>
    </source>
</evidence>